<evidence type="ECO:0000256" key="11">
    <source>
        <dbReference type="ARBA" id="ARBA00022741"/>
    </source>
</evidence>
<dbReference type="AlphaFoldDB" id="U6R9J3"/>
<evidence type="ECO:0000256" key="6">
    <source>
        <dbReference type="ARBA" id="ARBA00022490"/>
    </source>
</evidence>
<dbReference type="CDD" id="cd06223">
    <property type="entry name" value="PRTases_typeI"/>
    <property type="match status" value="1"/>
</dbReference>
<dbReference type="GO" id="GO:0004422">
    <property type="term" value="F:hypoxanthine phosphoribosyltransferase activity"/>
    <property type="evidence" value="ECO:0007669"/>
    <property type="project" value="InterPro"/>
</dbReference>
<evidence type="ECO:0000256" key="15">
    <source>
        <dbReference type="RuleBase" id="RU364099"/>
    </source>
</evidence>
<dbReference type="GeneID" id="60061032"/>
<dbReference type="GO" id="GO:0052657">
    <property type="term" value="F:guanine phosphoribosyltransferase activity"/>
    <property type="evidence" value="ECO:0007669"/>
    <property type="project" value="RHEA"/>
</dbReference>
<accession>U6R9J3</accession>
<dbReference type="STRING" id="1121098.HMPREF1534_03097"/>
<dbReference type="PATRIC" id="fig|1121098.3.peg.3150"/>
<dbReference type="GO" id="GO:0006178">
    <property type="term" value="P:guanine salvage"/>
    <property type="evidence" value="ECO:0007669"/>
    <property type="project" value="TreeGrafter"/>
</dbReference>
<keyword evidence="10 15" id="KW-0660">Purine salvage</keyword>
<dbReference type="InterPro" id="IPR005904">
    <property type="entry name" value="Hxn_phspho_trans"/>
</dbReference>
<comment type="caution">
    <text evidence="17">The sequence shown here is derived from an EMBL/GenBank/DDBJ whole genome shotgun (WGS) entry which is preliminary data.</text>
</comment>
<proteinExistence type="inferred from homology"/>
<evidence type="ECO:0000256" key="8">
    <source>
        <dbReference type="ARBA" id="ARBA00022679"/>
    </source>
</evidence>
<reference evidence="17 18" key="1">
    <citation type="submission" date="2013-04" db="EMBL/GenBank/DDBJ databases">
        <title>The Genome Sequence of Bacteroides massiliensis DSM 17679.</title>
        <authorList>
            <consortium name="The Broad Institute Genomics Platform"/>
            <person name="Earl A."/>
            <person name="Ward D."/>
            <person name="Feldgarden M."/>
            <person name="Gevers D."/>
            <person name="Martens E."/>
            <person name="Fenner L."/>
            <person name="Roux V."/>
            <person name="Mallet M.N."/>
            <person name="Raoult D."/>
            <person name="Walker B."/>
            <person name="Young S."/>
            <person name="Zeng Q."/>
            <person name="Gargeya S."/>
            <person name="Fitzgerald M."/>
            <person name="Haas B."/>
            <person name="Abouelleil A."/>
            <person name="Allen A.W."/>
            <person name="Alvarado L."/>
            <person name="Arachchi H.M."/>
            <person name="Berlin A.M."/>
            <person name="Chapman S.B."/>
            <person name="Gainer-Dewar J."/>
            <person name="Goldberg J."/>
            <person name="Griggs A."/>
            <person name="Gujja S."/>
            <person name="Hansen M."/>
            <person name="Howarth C."/>
            <person name="Imamovic A."/>
            <person name="Ireland A."/>
            <person name="Larimer J."/>
            <person name="McCowan C."/>
            <person name="Murphy C."/>
            <person name="Pearson M."/>
            <person name="Poon T.W."/>
            <person name="Priest M."/>
            <person name="Roberts A."/>
            <person name="Saif S."/>
            <person name="Shea T."/>
            <person name="Sisk P."/>
            <person name="Sykes S."/>
            <person name="Wortman J."/>
            <person name="Nusbaum C."/>
            <person name="Birren B."/>
        </authorList>
    </citation>
    <scope>NUCLEOTIDE SEQUENCE [LARGE SCALE GENOMIC DNA]</scope>
    <source>
        <strain evidence="18">B84634 / Timone 84634 / DSM 17679 / JCM 13223</strain>
    </source>
</reference>
<evidence type="ECO:0000259" key="16">
    <source>
        <dbReference type="Pfam" id="PF00156"/>
    </source>
</evidence>
<keyword evidence="18" id="KW-1185">Reference proteome</keyword>
<dbReference type="RefSeq" id="WP_005943035.1">
    <property type="nucleotide sequence ID" value="NZ_KB890328.1"/>
</dbReference>
<dbReference type="Proteomes" id="UP000017831">
    <property type="component" value="Unassembled WGS sequence"/>
</dbReference>
<dbReference type="NCBIfam" id="TIGR01203">
    <property type="entry name" value="HGPRTase"/>
    <property type="match status" value="1"/>
</dbReference>
<dbReference type="OrthoDB" id="9802824at2"/>
<evidence type="ECO:0000256" key="1">
    <source>
        <dbReference type="ARBA" id="ARBA00001946"/>
    </source>
</evidence>
<evidence type="ECO:0000256" key="4">
    <source>
        <dbReference type="ARBA" id="ARBA00008391"/>
    </source>
</evidence>
<dbReference type="PANTHER" id="PTHR43340:SF1">
    <property type="entry name" value="HYPOXANTHINE PHOSPHORIBOSYLTRANSFERASE"/>
    <property type="match status" value="1"/>
</dbReference>
<evidence type="ECO:0000256" key="12">
    <source>
        <dbReference type="ARBA" id="ARBA00022842"/>
    </source>
</evidence>
<comment type="similarity">
    <text evidence="4 15">Belongs to the purine/pyrimidine phosphoribosyltransferase family.</text>
</comment>
<keyword evidence="8 15" id="KW-0808">Transferase</keyword>
<dbReference type="GO" id="GO:0032264">
    <property type="term" value="P:IMP salvage"/>
    <property type="evidence" value="ECO:0007669"/>
    <property type="project" value="UniProtKB-UniPathway"/>
</dbReference>
<evidence type="ECO:0000256" key="5">
    <source>
        <dbReference type="ARBA" id="ARBA00011895"/>
    </source>
</evidence>
<comment type="pathway">
    <text evidence="3 15">Purine metabolism; IMP biosynthesis via salvage pathway; IMP from hypoxanthine: step 1/1.</text>
</comment>
<dbReference type="PANTHER" id="PTHR43340">
    <property type="entry name" value="HYPOXANTHINE-GUANINE PHOSPHORIBOSYLTRANSFERASE"/>
    <property type="match status" value="1"/>
</dbReference>
<protein>
    <recommendedName>
        <fullName evidence="5 15">Hypoxanthine phosphoribosyltransferase</fullName>
        <ecNumber evidence="5 15">2.4.2.8</ecNumber>
    </recommendedName>
</protein>
<comment type="catalytic activity">
    <reaction evidence="13">
        <text>GMP + diphosphate = guanine + 5-phospho-alpha-D-ribose 1-diphosphate</text>
        <dbReference type="Rhea" id="RHEA:25424"/>
        <dbReference type="ChEBI" id="CHEBI:16235"/>
        <dbReference type="ChEBI" id="CHEBI:33019"/>
        <dbReference type="ChEBI" id="CHEBI:58017"/>
        <dbReference type="ChEBI" id="CHEBI:58115"/>
        <dbReference type="EC" id="2.4.2.8"/>
    </reaction>
    <physiologicalReaction direction="right-to-left" evidence="13">
        <dbReference type="Rhea" id="RHEA:25426"/>
    </physiologicalReaction>
</comment>
<dbReference type="InterPro" id="IPR050408">
    <property type="entry name" value="HGPRT"/>
</dbReference>
<evidence type="ECO:0000256" key="10">
    <source>
        <dbReference type="ARBA" id="ARBA00022726"/>
    </source>
</evidence>
<keyword evidence="12 15" id="KW-0460">Magnesium</keyword>
<comment type="catalytic activity">
    <reaction evidence="14">
        <text>IMP + diphosphate = hypoxanthine + 5-phospho-alpha-D-ribose 1-diphosphate</text>
        <dbReference type="Rhea" id="RHEA:17973"/>
        <dbReference type="ChEBI" id="CHEBI:17368"/>
        <dbReference type="ChEBI" id="CHEBI:33019"/>
        <dbReference type="ChEBI" id="CHEBI:58017"/>
        <dbReference type="ChEBI" id="CHEBI:58053"/>
        <dbReference type="EC" id="2.4.2.8"/>
    </reaction>
    <physiologicalReaction direction="right-to-left" evidence="14">
        <dbReference type="Rhea" id="RHEA:17975"/>
    </physiologicalReaction>
</comment>
<dbReference type="eggNOG" id="COG0634">
    <property type="taxonomic scope" value="Bacteria"/>
</dbReference>
<dbReference type="Pfam" id="PF00156">
    <property type="entry name" value="Pribosyltran"/>
    <property type="match status" value="1"/>
</dbReference>
<feature type="domain" description="Phosphoribosyltransferase" evidence="16">
    <location>
        <begin position="18"/>
        <end position="163"/>
    </location>
</feature>
<dbReference type="GO" id="GO:0005829">
    <property type="term" value="C:cytosol"/>
    <property type="evidence" value="ECO:0007669"/>
    <property type="project" value="TreeGrafter"/>
</dbReference>
<keyword evidence="6 15" id="KW-0963">Cytoplasm</keyword>
<evidence type="ECO:0000313" key="17">
    <source>
        <dbReference type="EMBL" id="EOA53289.1"/>
    </source>
</evidence>
<name>U6R9J3_9BACT</name>
<dbReference type="GO" id="GO:0006166">
    <property type="term" value="P:purine ribonucleoside salvage"/>
    <property type="evidence" value="ECO:0007669"/>
    <property type="project" value="UniProtKB-KW"/>
</dbReference>
<keyword evidence="7 15" id="KW-0328">Glycosyltransferase</keyword>
<dbReference type="SUPFAM" id="SSF53271">
    <property type="entry name" value="PRTase-like"/>
    <property type="match status" value="1"/>
</dbReference>
<dbReference type="UniPathway" id="UPA00591">
    <property type="reaction ID" value="UER00648"/>
</dbReference>
<comment type="subcellular location">
    <subcellularLocation>
        <location evidence="2 15">Cytoplasm</location>
    </subcellularLocation>
</comment>
<evidence type="ECO:0000256" key="14">
    <source>
        <dbReference type="ARBA" id="ARBA00049402"/>
    </source>
</evidence>
<evidence type="ECO:0000256" key="2">
    <source>
        <dbReference type="ARBA" id="ARBA00004496"/>
    </source>
</evidence>
<dbReference type="GO" id="GO:0046100">
    <property type="term" value="P:hypoxanthine metabolic process"/>
    <property type="evidence" value="ECO:0007669"/>
    <property type="project" value="TreeGrafter"/>
</dbReference>
<keyword evidence="9 15" id="KW-0479">Metal-binding</keyword>
<dbReference type="GO" id="GO:0000166">
    <property type="term" value="F:nucleotide binding"/>
    <property type="evidence" value="ECO:0007669"/>
    <property type="project" value="UniProtKB-KW"/>
</dbReference>
<dbReference type="GO" id="GO:0032263">
    <property type="term" value="P:GMP salvage"/>
    <property type="evidence" value="ECO:0007669"/>
    <property type="project" value="TreeGrafter"/>
</dbReference>
<dbReference type="EC" id="2.4.2.8" evidence="5 15"/>
<sequence>MDTIQIKDKRFTTFIPEERILREVERVASEINRDLEGTNPLFLSVLNGSFMFAADLMRNLTIPSEISFVKLASYAGTSSTGKVKELVGLNDDIEGRTVVIVEDIVDTGVTMKHLLETLQAKNPKEIRIATLLLKPDKLKVDLNIHYIAMRIPNDFIVGYGLDYDGLGRNYRDIYTVIE</sequence>
<dbReference type="InterPro" id="IPR029057">
    <property type="entry name" value="PRTase-like"/>
</dbReference>
<dbReference type="EMBL" id="AQHY01000036">
    <property type="protein sequence ID" value="EOA53289.1"/>
    <property type="molecule type" value="Genomic_DNA"/>
</dbReference>
<comment type="cofactor">
    <cofactor evidence="1 15">
        <name>Mg(2+)</name>
        <dbReference type="ChEBI" id="CHEBI:18420"/>
    </cofactor>
</comment>
<gene>
    <name evidence="17" type="ORF">HMPREF1534_03097</name>
</gene>
<dbReference type="GO" id="GO:0000287">
    <property type="term" value="F:magnesium ion binding"/>
    <property type="evidence" value="ECO:0007669"/>
    <property type="project" value="TreeGrafter"/>
</dbReference>
<dbReference type="InterPro" id="IPR000836">
    <property type="entry name" value="PRTase_dom"/>
</dbReference>
<dbReference type="Gene3D" id="3.40.50.2020">
    <property type="match status" value="1"/>
</dbReference>
<keyword evidence="11 15" id="KW-0547">Nucleotide-binding</keyword>
<evidence type="ECO:0000256" key="3">
    <source>
        <dbReference type="ARBA" id="ARBA00004669"/>
    </source>
</evidence>
<evidence type="ECO:0000256" key="7">
    <source>
        <dbReference type="ARBA" id="ARBA00022676"/>
    </source>
</evidence>
<evidence type="ECO:0000313" key="18">
    <source>
        <dbReference type="Proteomes" id="UP000017831"/>
    </source>
</evidence>
<organism evidence="17 18">
    <name type="scientific">Phocaeicola massiliensis B84634 = Timone 84634 = DSM 17679 = JCM 13223</name>
    <dbReference type="NCBI Taxonomy" id="1121098"/>
    <lineage>
        <taxon>Bacteria</taxon>
        <taxon>Pseudomonadati</taxon>
        <taxon>Bacteroidota</taxon>
        <taxon>Bacteroidia</taxon>
        <taxon>Bacteroidales</taxon>
        <taxon>Bacteroidaceae</taxon>
        <taxon>Phocaeicola</taxon>
    </lineage>
</organism>
<evidence type="ECO:0000256" key="13">
    <source>
        <dbReference type="ARBA" id="ARBA00048811"/>
    </source>
</evidence>
<evidence type="ECO:0000256" key="9">
    <source>
        <dbReference type="ARBA" id="ARBA00022723"/>
    </source>
</evidence>
<dbReference type="HOGENOM" id="CLU_073615_0_2_10"/>